<dbReference type="Proteomes" id="UP000184315">
    <property type="component" value="Unassembled WGS sequence"/>
</dbReference>
<evidence type="ECO:0000313" key="1">
    <source>
        <dbReference type="EMBL" id="CUR35563.1"/>
    </source>
</evidence>
<keyword evidence="2" id="KW-1185">Reference proteome</keyword>
<dbReference type="EMBL" id="CZDF01000174">
    <property type="protein sequence ID" value="CUR35563.1"/>
    <property type="molecule type" value="Genomic_DNA"/>
</dbReference>
<accession>A0A1J1LSI2</accession>
<dbReference type="RefSeq" id="WP_072722520.1">
    <property type="nucleotide sequence ID" value="NZ_LN889815.1"/>
</dbReference>
<dbReference type="AlphaFoldDB" id="A0A1J1LSI2"/>
<gene>
    <name evidence="1" type="ORF">PL9214670189</name>
</gene>
<name>A0A1J1LSI2_9CYAN</name>
<evidence type="ECO:0000313" key="2">
    <source>
        <dbReference type="Proteomes" id="UP000184315"/>
    </source>
</evidence>
<organism evidence="1 2">
    <name type="scientific">Planktothrix tepida PCC 9214</name>
    <dbReference type="NCBI Taxonomy" id="671072"/>
    <lineage>
        <taxon>Bacteria</taxon>
        <taxon>Bacillati</taxon>
        <taxon>Cyanobacteriota</taxon>
        <taxon>Cyanophyceae</taxon>
        <taxon>Oscillatoriophycideae</taxon>
        <taxon>Oscillatoriales</taxon>
        <taxon>Microcoleaceae</taxon>
        <taxon>Planktothrix</taxon>
    </lineage>
</organism>
<protein>
    <submittedName>
        <fullName evidence="1">Uncharacterized protein</fullName>
    </submittedName>
</protein>
<dbReference type="STRING" id="671072.PL9214670189"/>
<reference evidence="2" key="1">
    <citation type="submission" date="2015-10" db="EMBL/GenBank/DDBJ databases">
        <authorList>
            <person name="Regsiter A."/>
            <person name="william w."/>
        </authorList>
    </citation>
    <scope>NUCLEOTIDE SEQUENCE [LARGE SCALE GENOMIC DNA]</scope>
</reference>
<dbReference type="OrthoDB" id="511072at2"/>
<sequence length="200" mass="22134">MVLPSLIFRWNRNKTRLLIGVSLGLICLSVGLVGLMNAQKPNLATWQSATVAAPQELLRLVVRQNYPVAENATTLKQIQVLPISTQSKPLYVFDFRSPDLCGRGGCLFAVYTATGKSVLRLLLSPLSSLNVPLFSVSSQTLSGYPCLVISQPISQNQSNQLFSSILNKGGNSQSLISQNLYCYSREEFTLFNHWITEHRS</sequence>
<proteinExistence type="predicted"/>